<dbReference type="EC" id="6.3.5.7" evidence="8"/>
<dbReference type="PROSITE" id="PS00571">
    <property type="entry name" value="AMIDASES"/>
    <property type="match status" value="1"/>
</dbReference>
<evidence type="ECO:0000256" key="8">
    <source>
        <dbReference type="HAMAP-Rule" id="MF_00120"/>
    </source>
</evidence>
<sequence length="482" mass="52612">MHFKYAHEIKDLLIKKEVSAEEVVKSSIERIKEVDGKIDAFLEVFEEDAIENAKSVDKKIANGEEVGALAGIPMAIKDNICLKNQKTTCASKILENFTSPYDATVVRKLKESDAIIIGRLNMDEFAMGSSTENSSIKKTKNPYDLERVPGGSSGGSAASVAAGEVYFSLGSDTGGSIRQPASLCGVVGFKPTYGRVSRYGLVAFASSLDQIGPFTRDVEDCALVLNTICGKDNLDSTSANVDVEDFTTYLNKDIKGIRVGLPKEYFGEGIDEGVKREVEKAVEALKLLGAEVKEISLPMSKYSLPVYYILSSSEASSNLARFDGIRYGYRADEFEDLVDLYVKSRSIGFGSEVKRRIMLGTYALSSGYYDAYYKKALKVKRLIIEEFKRAFEEVDLIVSPTSPSVAFKFGEKADDPLKMYLSDVCTVPVNIAGLPAVSMPVGLSEGLPVGLQIIGNYFQEGKILSLASSIEKIVNFNARPLI</sequence>
<dbReference type="GO" id="GO:0050567">
    <property type="term" value="F:glutaminyl-tRNA synthase (glutamine-hydrolyzing) activity"/>
    <property type="evidence" value="ECO:0007669"/>
    <property type="project" value="UniProtKB-UniRule"/>
</dbReference>
<evidence type="ECO:0000256" key="7">
    <source>
        <dbReference type="ARBA" id="ARBA00047407"/>
    </source>
</evidence>
<keyword evidence="4 8" id="KW-0067">ATP-binding</keyword>
<protein>
    <recommendedName>
        <fullName evidence="8">Glutamyl-tRNA(Gln) amidotransferase subunit A</fullName>
        <shortName evidence="8">Glu-ADT subunit A</shortName>
        <ecNumber evidence="8">6.3.5.7</ecNumber>
    </recommendedName>
</protein>
<evidence type="ECO:0000256" key="2">
    <source>
        <dbReference type="ARBA" id="ARBA00022598"/>
    </source>
</evidence>
<keyword evidence="11" id="KW-1185">Reference proteome</keyword>
<comment type="function">
    <text evidence="6 8">Allows the formation of correctly charged Gln-tRNA(Gln) through the transamidation of misacylated Glu-tRNA(Gln) in organisms which lack glutaminyl-tRNA synthetase. The reaction takes place in the presence of glutamine and ATP through an activated gamma-phospho-Glu-tRNA(Gln).</text>
</comment>
<dbReference type="Pfam" id="PF01425">
    <property type="entry name" value="Amidase"/>
    <property type="match status" value="1"/>
</dbReference>
<dbReference type="InterPro" id="IPR004412">
    <property type="entry name" value="GatA"/>
</dbReference>
<evidence type="ECO:0000256" key="3">
    <source>
        <dbReference type="ARBA" id="ARBA00022741"/>
    </source>
</evidence>
<dbReference type="PATRIC" id="fig|908809.3.peg.336"/>
<accession>A0A0R3K5A1</accession>
<dbReference type="HAMAP" id="MF_00120">
    <property type="entry name" value="GatA"/>
    <property type="match status" value="1"/>
</dbReference>
<dbReference type="InterPro" id="IPR000120">
    <property type="entry name" value="Amidase"/>
</dbReference>
<reference evidence="10 11" key="1">
    <citation type="submission" date="2015-09" db="EMBL/GenBank/DDBJ databases">
        <title>Draft genome sequence of a Caloramator mitchellensis, a moderate thermophile from the Great Artesian Basin of Australia.</title>
        <authorList>
            <person name="Patel B.K."/>
        </authorList>
    </citation>
    <scope>NUCLEOTIDE SEQUENCE [LARGE SCALE GENOMIC DNA]</scope>
    <source>
        <strain evidence="10 11">VF08</strain>
    </source>
</reference>
<comment type="caution">
    <text evidence="10">The sequence shown here is derived from an EMBL/GenBank/DDBJ whole genome shotgun (WGS) entry which is preliminary data.</text>
</comment>
<dbReference type="STRING" id="908809.ABG79_00336"/>
<evidence type="ECO:0000256" key="4">
    <source>
        <dbReference type="ARBA" id="ARBA00022840"/>
    </source>
</evidence>
<comment type="similarity">
    <text evidence="1 8">Belongs to the amidase family. GatA subfamily.</text>
</comment>
<dbReference type="EMBL" id="LKHP01000002">
    <property type="protein sequence ID" value="KRQ87535.1"/>
    <property type="molecule type" value="Genomic_DNA"/>
</dbReference>
<feature type="domain" description="Amidase" evidence="9">
    <location>
        <begin position="22"/>
        <end position="464"/>
    </location>
</feature>
<keyword evidence="10" id="KW-0808">Transferase</keyword>
<feature type="active site" description="Charge relay system" evidence="8">
    <location>
        <position position="152"/>
    </location>
</feature>
<dbReference type="Proteomes" id="UP000052015">
    <property type="component" value="Unassembled WGS sequence"/>
</dbReference>
<dbReference type="GO" id="GO:0016740">
    <property type="term" value="F:transferase activity"/>
    <property type="evidence" value="ECO:0007669"/>
    <property type="project" value="UniProtKB-KW"/>
</dbReference>
<keyword evidence="5 8" id="KW-0648">Protein biosynthesis</keyword>
<dbReference type="AlphaFoldDB" id="A0A0R3K5A1"/>
<dbReference type="PANTHER" id="PTHR11895:SF151">
    <property type="entry name" value="GLUTAMYL-TRNA(GLN) AMIDOTRANSFERASE SUBUNIT A"/>
    <property type="match status" value="1"/>
</dbReference>
<comment type="catalytic activity">
    <reaction evidence="7 8">
        <text>L-glutamyl-tRNA(Gln) + L-glutamine + ATP + H2O = L-glutaminyl-tRNA(Gln) + L-glutamate + ADP + phosphate + H(+)</text>
        <dbReference type="Rhea" id="RHEA:17521"/>
        <dbReference type="Rhea" id="RHEA-COMP:9681"/>
        <dbReference type="Rhea" id="RHEA-COMP:9684"/>
        <dbReference type="ChEBI" id="CHEBI:15377"/>
        <dbReference type="ChEBI" id="CHEBI:15378"/>
        <dbReference type="ChEBI" id="CHEBI:29985"/>
        <dbReference type="ChEBI" id="CHEBI:30616"/>
        <dbReference type="ChEBI" id="CHEBI:43474"/>
        <dbReference type="ChEBI" id="CHEBI:58359"/>
        <dbReference type="ChEBI" id="CHEBI:78520"/>
        <dbReference type="ChEBI" id="CHEBI:78521"/>
        <dbReference type="ChEBI" id="CHEBI:456216"/>
        <dbReference type="EC" id="6.3.5.7"/>
    </reaction>
</comment>
<dbReference type="PANTHER" id="PTHR11895">
    <property type="entry name" value="TRANSAMIDASE"/>
    <property type="match status" value="1"/>
</dbReference>
<dbReference type="SUPFAM" id="SSF75304">
    <property type="entry name" value="Amidase signature (AS) enzymes"/>
    <property type="match status" value="1"/>
</dbReference>
<dbReference type="GO" id="GO:0005524">
    <property type="term" value="F:ATP binding"/>
    <property type="evidence" value="ECO:0007669"/>
    <property type="project" value="UniProtKB-KW"/>
</dbReference>
<feature type="active site" description="Charge relay system" evidence="8">
    <location>
        <position position="77"/>
    </location>
</feature>
<evidence type="ECO:0000259" key="9">
    <source>
        <dbReference type="Pfam" id="PF01425"/>
    </source>
</evidence>
<evidence type="ECO:0000256" key="6">
    <source>
        <dbReference type="ARBA" id="ARBA00025295"/>
    </source>
</evidence>
<gene>
    <name evidence="8 10" type="primary">gatA</name>
    <name evidence="10" type="ORF">ABG79_00336</name>
</gene>
<feature type="active site" description="Acyl-ester intermediate" evidence="8">
    <location>
        <position position="176"/>
    </location>
</feature>
<keyword evidence="2 8" id="KW-0436">Ligase</keyword>
<evidence type="ECO:0000256" key="1">
    <source>
        <dbReference type="ARBA" id="ARBA00008069"/>
    </source>
</evidence>
<dbReference type="InterPro" id="IPR036928">
    <property type="entry name" value="AS_sf"/>
</dbReference>
<proteinExistence type="inferred from homology"/>
<name>A0A0R3K5A1_CALMK</name>
<dbReference type="OrthoDB" id="9811471at2"/>
<dbReference type="InterPro" id="IPR020556">
    <property type="entry name" value="Amidase_CS"/>
</dbReference>
<evidence type="ECO:0000313" key="11">
    <source>
        <dbReference type="Proteomes" id="UP000052015"/>
    </source>
</evidence>
<comment type="subunit">
    <text evidence="8">Heterotrimer of A, B and C subunits.</text>
</comment>
<keyword evidence="3 8" id="KW-0547">Nucleotide-binding</keyword>
<evidence type="ECO:0000256" key="5">
    <source>
        <dbReference type="ARBA" id="ARBA00022917"/>
    </source>
</evidence>
<dbReference type="RefSeq" id="WP_057976480.1">
    <property type="nucleotide sequence ID" value="NZ_LKHP01000002.1"/>
</dbReference>
<dbReference type="NCBIfam" id="TIGR00132">
    <property type="entry name" value="gatA"/>
    <property type="match status" value="1"/>
</dbReference>
<dbReference type="GO" id="GO:0030956">
    <property type="term" value="C:glutamyl-tRNA(Gln) amidotransferase complex"/>
    <property type="evidence" value="ECO:0007669"/>
    <property type="project" value="InterPro"/>
</dbReference>
<organism evidence="10 11">
    <name type="scientific">Caloramator mitchellensis</name>
    <dbReference type="NCBI Taxonomy" id="908809"/>
    <lineage>
        <taxon>Bacteria</taxon>
        <taxon>Bacillati</taxon>
        <taxon>Bacillota</taxon>
        <taxon>Clostridia</taxon>
        <taxon>Eubacteriales</taxon>
        <taxon>Clostridiaceae</taxon>
        <taxon>Caloramator</taxon>
    </lineage>
</organism>
<dbReference type="GO" id="GO:0006412">
    <property type="term" value="P:translation"/>
    <property type="evidence" value="ECO:0007669"/>
    <property type="project" value="UniProtKB-UniRule"/>
</dbReference>
<dbReference type="InterPro" id="IPR023631">
    <property type="entry name" value="Amidase_dom"/>
</dbReference>
<dbReference type="Gene3D" id="3.90.1300.10">
    <property type="entry name" value="Amidase signature (AS) domain"/>
    <property type="match status" value="1"/>
</dbReference>
<evidence type="ECO:0000313" key="10">
    <source>
        <dbReference type="EMBL" id="KRQ87535.1"/>
    </source>
</evidence>